<gene>
    <name evidence="2" type="ORF">ISN74_13075</name>
</gene>
<name>A0ABX7GQ30_9GAMM</name>
<dbReference type="RefSeq" id="WP_188799657.1">
    <property type="nucleotide sequence ID" value="NZ_BMIZ01000002.1"/>
</dbReference>
<feature type="chain" id="PRO_5045894608" description="DUF2059 domain-containing protein" evidence="1">
    <location>
        <begin position="24"/>
        <end position="306"/>
    </location>
</feature>
<evidence type="ECO:0000313" key="3">
    <source>
        <dbReference type="Proteomes" id="UP000663181"/>
    </source>
</evidence>
<dbReference type="Proteomes" id="UP000663181">
    <property type="component" value="Chromosome"/>
</dbReference>
<evidence type="ECO:0008006" key="4">
    <source>
        <dbReference type="Google" id="ProtNLM"/>
    </source>
</evidence>
<proteinExistence type="predicted"/>
<protein>
    <recommendedName>
        <fullName evidence="4">DUF2059 domain-containing protein</fullName>
    </recommendedName>
</protein>
<keyword evidence="1" id="KW-0732">Signal</keyword>
<dbReference type="EMBL" id="CP064030">
    <property type="protein sequence ID" value="QRN52409.1"/>
    <property type="molecule type" value="Genomic_DNA"/>
</dbReference>
<feature type="signal peptide" evidence="1">
    <location>
        <begin position="1"/>
        <end position="23"/>
    </location>
</feature>
<evidence type="ECO:0000313" key="2">
    <source>
        <dbReference type="EMBL" id="QRN52409.1"/>
    </source>
</evidence>
<reference evidence="2 3" key="1">
    <citation type="submission" date="2020-10" db="EMBL/GenBank/DDBJ databases">
        <title>Phylogeny of dyella-like bacteria.</title>
        <authorList>
            <person name="Fu J."/>
        </authorList>
    </citation>
    <scope>NUCLEOTIDE SEQUENCE [LARGE SCALE GENOMIC DNA]</scope>
    <source>
        <strain evidence="2 3">DHOB09</strain>
    </source>
</reference>
<sequence>MTNYAWKSTLRKSALLLSFALMAALPIASRADEPPPGGGVGCTGGPGEDVATSLLAKNPIQGTTPLEIQQRFASIIEGNFANGPAESVIRHLSDRELFDLASRYNESTSAGNRPLMATFAKRLGDKSLVRVANAFGKQQVLDAVNQYASPEVRAAALPKLNAIAPDSLRIQPMTAPTTDMSIEDIYLEFRTAQVGSLSPASALSETASFAGRNILLAYWVGNQIGTQINNAINTYDPSLGDAIGGTVYGMVNAIQSAANDVSQGSMLKSVDDLFGSPVWDSHQYWGDYDDMMPMYDFYLSGGSSCD</sequence>
<accession>A0ABX7GQ30</accession>
<evidence type="ECO:0000256" key="1">
    <source>
        <dbReference type="SAM" id="SignalP"/>
    </source>
</evidence>
<organism evidence="2 3">
    <name type="scientific">Dyella caseinilytica</name>
    <dbReference type="NCBI Taxonomy" id="1849581"/>
    <lineage>
        <taxon>Bacteria</taxon>
        <taxon>Pseudomonadati</taxon>
        <taxon>Pseudomonadota</taxon>
        <taxon>Gammaproteobacteria</taxon>
        <taxon>Lysobacterales</taxon>
        <taxon>Rhodanobacteraceae</taxon>
        <taxon>Dyella</taxon>
    </lineage>
</organism>
<keyword evidence="3" id="KW-1185">Reference proteome</keyword>